<protein>
    <submittedName>
        <fullName evidence="2">Uncharacterized protein</fullName>
    </submittedName>
</protein>
<gene>
    <name evidence="2" type="ORF">DUI87_33058</name>
</gene>
<proteinExistence type="predicted"/>
<reference evidence="2 3" key="1">
    <citation type="submission" date="2018-07" db="EMBL/GenBank/DDBJ databases">
        <title>A high quality draft genome assembly of the barn swallow (H. rustica rustica).</title>
        <authorList>
            <person name="Formenti G."/>
            <person name="Chiara M."/>
            <person name="Poveda L."/>
            <person name="Francoijs K.-J."/>
            <person name="Bonisoli-Alquati A."/>
            <person name="Canova L."/>
            <person name="Gianfranceschi L."/>
            <person name="Horner D.S."/>
            <person name="Saino N."/>
        </authorList>
    </citation>
    <scope>NUCLEOTIDE SEQUENCE [LARGE SCALE GENOMIC DNA]</scope>
    <source>
        <strain evidence="2">Chelidonia</strain>
        <tissue evidence="2">Blood</tissue>
    </source>
</reference>
<evidence type="ECO:0000313" key="3">
    <source>
        <dbReference type="Proteomes" id="UP000269221"/>
    </source>
</evidence>
<name>A0A3M0INI5_HIRRU</name>
<dbReference type="EMBL" id="QRBI01000249">
    <property type="protein sequence ID" value="RMB90457.1"/>
    <property type="molecule type" value="Genomic_DNA"/>
</dbReference>
<evidence type="ECO:0000256" key="1">
    <source>
        <dbReference type="SAM" id="MobiDB-lite"/>
    </source>
</evidence>
<evidence type="ECO:0000313" key="2">
    <source>
        <dbReference type="EMBL" id="RMB90457.1"/>
    </source>
</evidence>
<organism evidence="2 3">
    <name type="scientific">Hirundo rustica rustica</name>
    <dbReference type="NCBI Taxonomy" id="333673"/>
    <lineage>
        <taxon>Eukaryota</taxon>
        <taxon>Metazoa</taxon>
        <taxon>Chordata</taxon>
        <taxon>Craniata</taxon>
        <taxon>Vertebrata</taxon>
        <taxon>Euteleostomi</taxon>
        <taxon>Archelosauria</taxon>
        <taxon>Archosauria</taxon>
        <taxon>Dinosauria</taxon>
        <taxon>Saurischia</taxon>
        <taxon>Theropoda</taxon>
        <taxon>Coelurosauria</taxon>
        <taxon>Aves</taxon>
        <taxon>Neognathae</taxon>
        <taxon>Neoaves</taxon>
        <taxon>Telluraves</taxon>
        <taxon>Australaves</taxon>
        <taxon>Passeriformes</taxon>
        <taxon>Sylvioidea</taxon>
        <taxon>Hirundinidae</taxon>
        <taxon>Hirundo</taxon>
    </lineage>
</organism>
<feature type="compositionally biased region" description="Acidic residues" evidence="1">
    <location>
        <begin position="1"/>
        <end position="19"/>
    </location>
</feature>
<accession>A0A3M0INI5</accession>
<dbReference type="AlphaFoldDB" id="A0A3M0INI5"/>
<comment type="caution">
    <text evidence="2">The sequence shown here is derived from an EMBL/GenBank/DDBJ whole genome shotgun (WGS) entry which is preliminary data.</text>
</comment>
<keyword evidence="3" id="KW-1185">Reference proteome</keyword>
<dbReference type="OrthoDB" id="10673709at2759"/>
<sequence length="89" mass="9704">MEEVEEEEQEEEEEEEQEEVGGQAQAMALERAALSRHVAEVLQRVLGTPPRDTVAAWGRAEDEDEEGGEGPLLPPPAFRDPPGGRGPLS</sequence>
<feature type="region of interest" description="Disordered" evidence="1">
    <location>
        <begin position="46"/>
        <end position="89"/>
    </location>
</feature>
<dbReference type="Proteomes" id="UP000269221">
    <property type="component" value="Unassembled WGS sequence"/>
</dbReference>
<feature type="region of interest" description="Disordered" evidence="1">
    <location>
        <begin position="1"/>
        <end position="23"/>
    </location>
</feature>